<dbReference type="Proteomes" id="UP001189429">
    <property type="component" value="Unassembled WGS sequence"/>
</dbReference>
<dbReference type="InterPro" id="IPR043198">
    <property type="entry name" value="Cyclin/Ssn8"/>
</dbReference>
<proteinExistence type="predicted"/>
<gene>
    <name evidence="3" type="ORF">PCOR1329_LOCUS50859</name>
</gene>
<evidence type="ECO:0000313" key="4">
    <source>
        <dbReference type="Proteomes" id="UP001189429"/>
    </source>
</evidence>
<dbReference type="InterPro" id="IPR006671">
    <property type="entry name" value="Cyclin_N"/>
</dbReference>
<sequence length="275" mass="29413">MAAACSAQRRPSPQSPARLCEEEGLPDGLLRRRFGSLIWRVGADLQMSPTGTATAALYFQRFLLVAPSSGEEGFSTLRAAMSCVWLASKTLEEPQRLRDVANAFLALEARSAGRGAPVLEMEAYWALRDEVVWHEQVVLRAMAFDAEPTPAYALLAELGQVLCGAGEARGVPALAWALLNDAFCSEACAVWPPAPLAAACLLLAVELGRRAPWLRGEAERVRGRLARLCREPGLEDFLGLGASSGGPDLEDICRDLLAVYEVDAVSATSCSAVIG</sequence>
<evidence type="ECO:0000313" key="3">
    <source>
        <dbReference type="EMBL" id="CAK0862446.1"/>
    </source>
</evidence>
<name>A0ABN9UR42_9DINO</name>
<reference evidence="3" key="1">
    <citation type="submission" date="2023-10" db="EMBL/GenBank/DDBJ databases">
        <authorList>
            <person name="Chen Y."/>
            <person name="Shah S."/>
            <person name="Dougan E. K."/>
            <person name="Thang M."/>
            <person name="Chan C."/>
        </authorList>
    </citation>
    <scope>NUCLEOTIDE SEQUENCE [LARGE SCALE GENOMIC DNA]</scope>
</reference>
<evidence type="ECO:0000259" key="2">
    <source>
        <dbReference type="Pfam" id="PF00134"/>
    </source>
</evidence>
<dbReference type="PANTHER" id="PTHR10026">
    <property type="entry name" value="CYCLIN"/>
    <property type="match status" value="1"/>
</dbReference>
<dbReference type="Gene3D" id="1.10.472.10">
    <property type="entry name" value="Cyclin-like"/>
    <property type="match status" value="2"/>
</dbReference>
<accession>A0ABN9UR42</accession>
<dbReference type="InterPro" id="IPR036915">
    <property type="entry name" value="Cyclin-like_sf"/>
</dbReference>
<feature type="region of interest" description="Disordered" evidence="1">
    <location>
        <begin position="1"/>
        <end position="20"/>
    </location>
</feature>
<keyword evidence="4" id="KW-1185">Reference proteome</keyword>
<evidence type="ECO:0000256" key="1">
    <source>
        <dbReference type="SAM" id="MobiDB-lite"/>
    </source>
</evidence>
<dbReference type="EMBL" id="CAUYUJ010016162">
    <property type="protein sequence ID" value="CAK0862446.1"/>
    <property type="molecule type" value="Genomic_DNA"/>
</dbReference>
<organism evidence="3 4">
    <name type="scientific">Prorocentrum cordatum</name>
    <dbReference type="NCBI Taxonomy" id="2364126"/>
    <lineage>
        <taxon>Eukaryota</taxon>
        <taxon>Sar</taxon>
        <taxon>Alveolata</taxon>
        <taxon>Dinophyceae</taxon>
        <taxon>Prorocentrales</taxon>
        <taxon>Prorocentraceae</taxon>
        <taxon>Prorocentrum</taxon>
    </lineage>
</organism>
<comment type="caution">
    <text evidence="3">The sequence shown here is derived from an EMBL/GenBank/DDBJ whole genome shotgun (WGS) entry which is preliminary data.</text>
</comment>
<feature type="domain" description="Cyclin N-terminal" evidence="2">
    <location>
        <begin position="29"/>
        <end position="145"/>
    </location>
</feature>
<dbReference type="SUPFAM" id="SSF47954">
    <property type="entry name" value="Cyclin-like"/>
    <property type="match status" value="2"/>
</dbReference>
<protein>
    <recommendedName>
        <fullName evidence="2">Cyclin N-terminal domain-containing protein</fullName>
    </recommendedName>
</protein>
<dbReference type="Pfam" id="PF00134">
    <property type="entry name" value="Cyclin_N"/>
    <property type="match status" value="1"/>
</dbReference>